<name>Q0G4F1_9HYPH</name>
<dbReference type="InterPro" id="IPR024408">
    <property type="entry name" value="Muramidase"/>
</dbReference>
<organism evidence="3 4">
    <name type="scientific">Fulvimarina pelagi HTCC2506</name>
    <dbReference type="NCBI Taxonomy" id="314231"/>
    <lineage>
        <taxon>Bacteria</taxon>
        <taxon>Pseudomonadati</taxon>
        <taxon>Pseudomonadota</taxon>
        <taxon>Alphaproteobacteria</taxon>
        <taxon>Hyphomicrobiales</taxon>
        <taxon>Aurantimonadaceae</taxon>
        <taxon>Fulvimarina</taxon>
    </lineage>
</organism>
<reference evidence="3 4" key="1">
    <citation type="journal article" date="2010" name="J. Bacteriol.">
        <title>Genome sequence of Fulvimarina pelagi HTCC2506T, a Mn(II)-oxidizing alphaproteobacterium possessing an aerobic anoxygenic photosynthetic gene cluster and Xanthorhodopsin.</title>
        <authorList>
            <person name="Kang I."/>
            <person name="Oh H.M."/>
            <person name="Lim S.I."/>
            <person name="Ferriera S."/>
            <person name="Giovannoni S.J."/>
            <person name="Cho J.C."/>
        </authorList>
    </citation>
    <scope>NUCLEOTIDE SEQUENCE [LARGE SCALE GENOMIC DNA]</scope>
    <source>
        <strain evidence="3 4">HTCC2506</strain>
    </source>
</reference>
<dbReference type="RefSeq" id="WP_007067905.1">
    <property type="nucleotide sequence ID" value="NZ_DS022272.1"/>
</dbReference>
<feature type="domain" description="Peptidoglycan binding-like" evidence="1">
    <location>
        <begin position="215"/>
        <end position="266"/>
    </location>
</feature>
<sequence length="268" mass="28431">MAIDRRVIEAAKQVASETGVGPDVLLAVSLVETRAVPFADVEGRAEPLIRFEGHYFDRRLSSPEQARARAEGLASPRAGRIKNPVGQAARWALFERACRIDAEAACGSVSWGLCQVMGSHGKALGYASAEALSEAARRSIDGQLDIAARFLSLGRLADRLADGDYAGFARRYNGPGYRRNAYDTKIATALKRARAALETTDPIGPLAIGARGRVVLRLQDALRSAGSAIRVDGLFGSRTAAALAAWQAAAGLPATGVADERTSTMLRL</sequence>
<dbReference type="SUPFAM" id="SSF47090">
    <property type="entry name" value="PGBD-like"/>
    <property type="match status" value="1"/>
</dbReference>
<dbReference type="STRING" id="217511.GCA_001463845_02376"/>
<evidence type="ECO:0000259" key="2">
    <source>
        <dbReference type="Pfam" id="PF11860"/>
    </source>
</evidence>
<evidence type="ECO:0000313" key="4">
    <source>
        <dbReference type="Proteomes" id="UP000004310"/>
    </source>
</evidence>
<accession>Q0G4F1</accession>
<evidence type="ECO:0000259" key="1">
    <source>
        <dbReference type="Pfam" id="PF01471"/>
    </source>
</evidence>
<dbReference type="Proteomes" id="UP000004310">
    <property type="component" value="Unassembled WGS sequence"/>
</dbReference>
<gene>
    <name evidence="3" type="ORF">FP2506_13894</name>
</gene>
<protein>
    <recommendedName>
        <fullName evidence="5">Peptidoglycan binding-like domain-containing protein</fullName>
    </recommendedName>
</protein>
<dbReference type="InterPro" id="IPR002477">
    <property type="entry name" value="Peptidoglycan-bd-like"/>
</dbReference>
<keyword evidence="4" id="KW-1185">Reference proteome</keyword>
<evidence type="ECO:0000313" key="3">
    <source>
        <dbReference type="EMBL" id="EAU41530.1"/>
    </source>
</evidence>
<feature type="domain" description="N-acetylmuramidase" evidence="2">
    <location>
        <begin position="22"/>
        <end position="193"/>
    </location>
</feature>
<dbReference type="InterPro" id="IPR023346">
    <property type="entry name" value="Lysozyme-like_dom_sf"/>
</dbReference>
<dbReference type="eggNOG" id="COG3409">
    <property type="taxonomic scope" value="Bacteria"/>
</dbReference>
<dbReference type="InterPro" id="IPR036366">
    <property type="entry name" value="PGBDSf"/>
</dbReference>
<comment type="caution">
    <text evidence="3">The sequence shown here is derived from an EMBL/GenBank/DDBJ whole genome shotgun (WGS) entry which is preliminary data.</text>
</comment>
<dbReference type="Pfam" id="PF01471">
    <property type="entry name" value="PG_binding_1"/>
    <property type="match status" value="1"/>
</dbReference>
<dbReference type="Gene3D" id="1.10.101.10">
    <property type="entry name" value="PGBD-like superfamily/PGBD"/>
    <property type="match status" value="1"/>
</dbReference>
<dbReference type="EMBL" id="AATP01000002">
    <property type="protein sequence ID" value="EAU41530.1"/>
    <property type="molecule type" value="Genomic_DNA"/>
</dbReference>
<evidence type="ECO:0008006" key="5">
    <source>
        <dbReference type="Google" id="ProtNLM"/>
    </source>
</evidence>
<dbReference type="AlphaFoldDB" id="Q0G4F1"/>
<dbReference type="InterPro" id="IPR036365">
    <property type="entry name" value="PGBD-like_sf"/>
</dbReference>
<proteinExistence type="predicted"/>
<dbReference type="HOGENOM" id="CLU_057859_0_0_5"/>
<dbReference type="Pfam" id="PF11860">
    <property type="entry name" value="Muramidase"/>
    <property type="match status" value="1"/>
</dbReference>
<dbReference type="SUPFAM" id="SSF53955">
    <property type="entry name" value="Lysozyme-like"/>
    <property type="match status" value="1"/>
</dbReference>